<organism evidence="2 3">
    <name type="scientific">Glarea lozoyensis (strain ATCC 20868 / MF5171)</name>
    <dbReference type="NCBI Taxonomy" id="1116229"/>
    <lineage>
        <taxon>Eukaryota</taxon>
        <taxon>Fungi</taxon>
        <taxon>Dikarya</taxon>
        <taxon>Ascomycota</taxon>
        <taxon>Pezizomycotina</taxon>
        <taxon>Leotiomycetes</taxon>
        <taxon>Helotiales</taxon>
        <taxon>Helotiaceae</taxon>
        <taxon>Glarea</taxon>
    </lineage>
</organism>
<name>S3DMY4_GLAL2</name>
<dbReference type="GeneID" id="19465522"/>
<dbReference type="Proteomes" id="UP000016922">
    <property type="component" value="Unassembled WGS sequence"/>
</dbReference>
<reference evidence="2 3" key="1">
    <citation type="journal article" date="2013" name="BMC Genomics">
        <title>Genomics-driven discovery of the pneumocandin biosynthetic gene cluster in the fungus Glarea lozoyensis.</title>
        <authorList>
            <person name="Chen L."/>
            <person name="Yue Q."/>
            <person name="Zhang X."/>
            <person name="Xiang M."/>
            <person name="Wang C."/>
            <person name="Li S."/>
            <person name="Che Y."/>
            <person name="Ortiz-Lopez F.J."/>
            <person name="Bills G.F."/>
            <person name="Liu X."/>
            <person name="An Z."/>
        </authorList>
    </citation>
    <scope>NUCLEOTIDE SEQUENCE [LARGE SCALE GENOMIC DNA]</scope>
    <source>
        <strain evidence="3">ATCC 20868 / MF5171</strain>
    </source>
</reference>
<feature type="region of interest" description="Disordered" evidence="1">
    <location>
        <begin position="214"/>
        <end position="234"/>
    </location>
</feature>
<accession>S3DMY4</accession>
<dbReference type="HOGENOM" id="CLU_444841_0_0_1"/>
<evidence type="ECO:0000313" key="2">
    <source>
        <dbReference type="EMBL" id="EPE33456.1"/>
    </source>
</evidence>
<gene>
    <name evidence="2" type="ORF">GLAREA_06469</name>
</gene>
<proteinExistence type="predicted"/>
<dbReference type="KEGG" id="glz:GLAREA_06469"/>
<dbReference type="AlphaFoldDB" id="S3DMY4"/>
<protein>
    <submittedName>
        <fullName evidence="2">Uncharacterized protein</fullName>
    </submittedName>
</protein>
<sequence length="614" mass="68474">MGDNRAEKKPQSPSPKVMAFPNFDAEFVEGLDITAGGRPSQPTRQVSHYIRNGNFQPSYNNYSYNRTYESPRNPQVANEYQQAYPANGFAANYQSAPYGPSALNMSPPPLTYRYSTSFNTPITNIADPSDYFGYHQVAGQNFGVSPHEYQSELQKFRQTPSSWTPNPSTLSFVPLSPSAVLNLTRPSSLQGLRGAPPTAPRAMLVLGSSPRQLNLEDIHPRPTGRISQTRPDKSRKDIVITSAGVLRNVIELREMRAPAGQIYEEDTGAFGADKYNFAEHLEDMNESARMSFFDQNFIEIEIDVAAIEAEAEARGEVRLFDAAQNEENDFKDTEHTHGNLALEVEQQKTDKKAHETKSFGEQVEKGFAKLSVEDQGKKMAAGPSREKYATKDLAAQNTFKSTAENSEQASKNGVVTKQTALTNITQGKPESNHLKPSTSTSLTQSNNLFIPATSLFDAITILGPSFPKEATTLFITIKYPPHPTHPPSHFPVLPPTYTQPDIPSSPTGAIDTQSTPLFRHISALVDVLQSFTSLKRLDITLLNPANTPKPLTVAQLDHVLPFYDLESFMKWRLWWRAEYMSQPDQVNQWPIAHLNGEWGKICTWRDKVLEDEGY</sequence>
<feature type="region of interest" description="Disordered" evidence="1">
    <location>
        <begin position="421"/>
        <end position="442"/>
    </location>
</feature>
<dbReference type="OrthoDB" id="3565130at2759"/>
<dbReference type="RefSeq" id="XP_008080073.1">
    <property type="nucleotide sequence ID" value="XM_008081882.1"/>
</dbReference>
<evidence type="ECO:0000256" key="1">
    <source>
        <dbReference type="SAM" id="MobiDB-lite"/>
    </source>
</evidence>
<evidence type="ECO:0000313" key="3">
    <source>
        <dbReference type="Proteomes" id="UP000016922"/>
    </source>
</evidence>
<dbReference type="EMBL" id="KE145358">
    <property type="protein sequence ID" value="EPE33456.1"/>
    <property type="molecule type" value="Genomic_DNA"/>
</dbReference>
<keyword evidence="3" id="KW-1185">Reference proteome</keyword>